<dbReference type="AlphaFoldDB" id="A0A7J9EGY3"/>
<dbReference type="Proteomes" id="UP000593568">
    <property type="component" value="Unassembled WGS sequence"/>
</dbReference>
<proteinExistence type="predicted"/>
<protein>
    <submittedName>
        <fullName evidence="1">Uncharacterized protein</fullName>
    </submittedName>
</protein>
<accession>A0A7J9EGY3</accession>
<gene>
    <name evidence="1" type="ORF">Gotri_007698</name>
</gene>
<name>A0A7J9EGY3_9ROSI</name>
<comment type="caution">
    <text evidence="1">The sequence shown here is derived from an EMBL/GenBank/DDBJ whole genome shotgun (WGS) entry which is preliminary data.</text>
</comment>
<evidence type="ECO:0000313" key="1">
    <source>
        <dbReference type="EMBL" id="MBA0772289.1"/>
    </source>
</evidence>
<dbReference type="EMBL" id="JABEZW010000008">
    <property type="protein sequence ID" value="MBA0772289.1"/>
    <property type="molecule type" value="Genomic_DNA"/>
</dbReference>
<sequence>MAYETLSDPVSHKMYDWELGLADQIGFGVRNCCMGKEDGNFPETFGKNKSMD</sequence>
<reference evidence="1 2" key="1">
    <citation type="journal article" date="2019" name="Genome Biol. Evol.">
        <title>Insights into the evolution of the New World diploid cottons (Gossypium, subgenus Houzingenia) based on genome sequencing.</title>
        <authorList>
            <person name="Grover C.E."/>
            <person name="Arick M.A. 2nd"/>
            <person name="Thrash A."/>
            <person name="Conover J.L."/>
            <person name="Sanders W.S."/>
            <person name="Peterson D.G."/>
            <person name="Frelichowski J.E."/>
            <person name="Scheffler J.A."/>
            <person name="Scheffler B.E."/>
            <person name="Wendel J.F."/>
        </authorList>
    </citation>
    <scope>NUCLEOTIDE SEQUENCE [LARGE SCALE GENOMIC DNA]</scope>
    <source>
        <strain evidence="1">8</strain>
        <tissue evidence="1">Leaf</tissue>
    </source>
</reference>
<keyword evidence="2" id="KW-1185">Reference proteome</keyword>
<evidence type="ECO:0000313" key="2">
    <source>
        <dbReference type="Proteomes" id="UP000593568"/>
    </source>
</evidence>
<organism evidence="1 2">
    <name type="scientific">Gossypium trilobum</name>
    <dbReference type="NCBI Taxonomy" id="34281"/>
    <lineage>
        <taxon>Eukaryota</taxon>
        <taxon>Viridiplantae</taxon>
        <taxon>Streptophyta</taxon>
        <taxon>Embryophyta</taxon>
        <taxon>Tracheophyta</taxon>
        <taxon>Spermatophyta</taxon>
        <taxon>Magnoliopsida</taxon>
        <taxon>eudicotyledons</taxon>
        <taxon>Gunneridae</taxon>
        <taxon>Pentapetalae</taxon>
        <taxon>rosids</taxon>
        <taxon>malvids</taxon>
        <taxon>Malvales</taxon>
        <taxon>Malvaceae</taxon>
        <taxon>Malvoideae</taxon>
        <taxon>Gossypium</taxon>
    </lineage>
</organism>